<dbReference type="Proteomes" id="UP000319010">
    <property type="component" value="Unassembled WGS sequence"/>
</dbReference>
<comment type="caution">
    <text evidence="3">The sequence shown here is derived from an EMBL/GenBank/DDBJ whole genome shotgun (WGS) entry which is preliminary data.</text>
</comment>
<gene>
    <name evidence="3" type="ORF">FK256_12060</name>
</gene>
<proteinExistence type="inferred from homology"/>
<evidence type="ECO:0000256" key="1">
    <source>
        <dbReference type="PIRNR" id="PIRNR006221"/>
    </source>
</evidence>
<evidence type="ECO:0000256" key="2">
    <source>
        <dbReference type="SAM" id="MobiDB-lite"/>
    </source>
</evidence>
<dbReference type="RefSeq" id="WP_141424928.1">
    <property type="nucleotide sequence ID" value="NZ_JASPFB010000020.1"/>
</dbReference>
<dbReference type="InterPro" id="IPR011009">
    <property type="entry name" value="Kinase-like_dom_sf"/>
</dbReference>
<evidence type="ECO:0000313" key="3">
    <source>
        <dbReference type="EMBL" id="TQD41860.1"/>
    </source>
</evidence>
<evidence type="ECO:0000313" key="4">
    <source>
        <dbReference type="Proteomes" id="UP000319010"/>
    </source>
</evidence>
<feature type="compositionally biased region" description="Basic and acidic residues" evidence="2">
    <location>
        <begin position="215"/>
        <end position="227"/>
    </location>
</feature>
<reference evidence="3 4" key="1">
    <citation type="submission" date="2019-06" db="EMBL/GenBank/DDBJ databases">
        <title>Draft genome sequence of Actinomyces johnsonii CCUG 34287T.</title>
        <authorList>
            <person name="Salva-Serra F."/>
            <person name="Cardew S."/>
            <person name="Moore E."/>
        </authorList>
    </citation>
    <scope>NUCLEOTIDE SEQUENCE [LARGE SCALE GENOMIC DNA]</scope>
    <source>
        <strain evidence="3 4">CCUG 34287</strain>
    </source>
</reference>
<dbReference type="SUPFAM" id="SSF56112">
    <property type="entry name" value="Protein kinase-like (PK-like)"/>
    <property type="match status" value="2"/>
</dbReference>
<feature type="region of interest" description="Disordered" evidence="2">
    <location>
        <begin position="197"/>
        <end position="232"/>
    </location>
</feature>
<dbReference type="GO" id="GO:0016301">
    <property type="term" value="F:kinase activity"/>
    <property type="evidence" value="ECO:0007669"/>
    <property type="project" value="UniProtKB-UniRule"/>
</dbReference>
<accession>A0A507ZVY1</accession>
<protein>
    <submittedName>
        <fullName evidence="3">Phosphotransferase</fullName>
    </submittedName>
</protein>
<dbReference type="EMBL" id="VICB01000021">
    <property type="protein sequence ID" value="TQD41860.1"/>
    <property type="molecule type" value="Genomic_DNA"/>
</dbReference>
<name>A0A507ZVY1_9ACTO</name>
<dbReference type="PANTHER" id="PTHR12149:SF8">
    <property type="entry name" value="PROTEIN-RIBULOSAMINE 3-KINASE"/>
    <property type="match status" value="1"/>
</dbReference>
<keyword evidence="1" id="KW-0418">Kinase</keyword>
<dbReference type="Pfam" id="PF03881">
    <property type="entry name" value="Fructosamin_kin"/>
    <property type="match status" value="1"/>
</dbReference>
<sequence>MSVFRKHDDGPVSTALEAQGLTWLAGAMADGGAHVVPVTSGPGWLEEPRLTTTGVTPAGAEAFGRALAVTHAAGAPAFGAAPPGWDGRAQMGRSDIRLRPHAAEEGEPRRWGEFYAEDRILPYLQPSRDNGSISVGGARLIERLCERLRDGDFDTDQPALVRAGARERGARVAVARTHGDLWCGNVLWTPADEAAQWAPPRAGLGPQEPAPGESRGGDEGRGDRHGEGPAGRSTVVGVLIDPMAQGAHAETDLAALGVFGQRYLDRIYAAYHEVSPLAADWRERVGLHSWHIIMIHAFLFGGGYGGEAVAVARQYL</sequence>
<dbReference type="PANTHER" id="PTHR12149">
    <property type="entry name" value="FRUCTOSAMINE 3 KINASE-RELATED PROTEIN"/>
    <property type="match status" value="1"/>
</dbReference>
<dbReference type="PIRSF" id="PIRSF006221">
    <property type="entry name" value="Ketosamine-3-kinase"/>
    <property type="match status" value="1"/>
</dbReference>
<dbReference type="Gene3D" id="1.20.1270.240">
    <property type="match status" value="2"/>
</dbReference>
<dbReference type="AlphaFoldDB" id="A0A507ZVY1"/>
<organism evidence="3 4">
    <name type="scientific">Actinomyces johnsonii</name>
    <dbReference type="NCBI Taxonomy" id="544581"/>
    <lineage>
        <taxon>Bacteria</taxon>
        <taxon>Bacillati</taxon>
        <taxon>Actinomycetota</taxon>
        <taxon>Actinomycetes</taxon>
        <taxon>Actinomycetales</taxon>
        <taxon>Actinomycetaceae</taxon>
        <taxon>Actinomyces</taxon>
    </lineage>
</organism>
<comment type="similarity">
    <text evidence="1">Belongs to the fructosamine kinase family.</text>
</comment>
<dbReference type="Gene3D" id="1.10.510.10">
    <property type="entry name" value="Transferase(Phosphotransferase) domain 1"/>
    <property type="match status" value="2"/>
</dbReference>
<dbReference type="InterPro" id="IPR016477">
    <property type="entry name" value="Fructo-/Ketosamine-3-kinase"/>
</dbReference>
<keyword evidence="1 3" id="KW-0808">Transferase</keyword>